<organism evidence="2 3">
    <name type="scientific">Oedothorax gibbosus</name>
    <dbReference type="NCBI Taxonomy" id="931172"/>
    <lineage>
        <taxon>Eukaryota</taxon>
        <taxon>Metazoa</taxon>
        <taxon>Ecdysozoa</taxon>
        <taxon>Arthropoda</taxon>
        <taxon>Chelicerata</taxon>
        <taxon>Arachnida</taxon>
        <taxon>Araneae</taxon>
        <taxon>Araneomorphae</taxon>
        <taxon>Entelegynae</taxon>
        <taxon>Araneoidea</taxon>
        <taxon>Linyphiidae</taxon>
        <taxon>Erigoninae</taxon>
        <taxon>Oedothorax</taxon>
    </lineage>
</organism>
<dbReference type="PANTHER" id="PTHR33964:SF1">
    <property type="entry name" value="RE45066P"/>
    <property type="match status" value="1"/>
</dbReference>
<feature type="signal peptide" evidence="1">
    <location>
        <begin position="1"/>
        <end position="21"/>
    </location>
</feature>
<keyword evidence="1" id="KW-0732">Signal</keyword>
<gene>
    <name evidence="2" type="ORF">JTE90_005179</name>
</gene>
<keyword evidence="3" id="KW-1185">Reference proteome</keyword>
<accession>A0AAV6UIH9</accession>
<evidence type="ECO:0000313" key="3">
    <source>
        <dbReference type="Proteomes" id="UP000827092"/>
    </source>
</evidence>
<reference evidence="2 3" key="1">
    <citation type="journal article" date="2022" name="Nat. Ecol. Evol.">
        <title>A masculinizing supergene underlies an exaggerated male reproductive morph in a spider.</title>
        <authorList>
            <person name="Hendrickx F."/>
            <person name="De Corte Z."/>
            <person name="Sonet G."/>
            <person name="Van Belleghem S.M."/>
            <person name="Kostlbacher S."/>
            <person name="Vangestel C."/>
        </authorList>
    </citation>
    <scope>NUCLEOTIDE SEQUENCE [LARGE SCALE GENOMIC DNA]</scope>
    <source>
        <strain evidence="2">W744_W776</strain>
    </source>
</reference>
<dbReference type="EMBL" id="JAFNEN010000395">
    <property type="protein sequence ID" value="KAG8183947.1"/>
    <property type="molecule type" value="Genomic_DNA"/>
</dbReference>
<comment type="caution">
    <text evidence="2">The sequence shown here is derived from an EMBL/GenBank/DDBJ whole genome shotgun (WGS) entry which is preliminary data.</text>
</comment>
<protein>
    <submittedName>
        <fullName evidence="2">Uncharacterized protein</fullName>
    </submittedName>
</protein>
<feature type="chain" id="PRO_5043843267" evidence="1">
    <location>
        <begin position="22"/>
        <end position="270"/>
    </location>
</feature>
<dbReference type="Proteomes" id="UP000827092">
    <property type="component" value="Unassembled WGS sequence"/>
</dbReference>
<evidence type="ECO:0000256" key="1">
    <source>
        <dbReference type="SAM" id="SignalP"/>
    </source>
</evidence>
<dbReference type="AlphaFoldDB" id="A0AAV6UIH9"/>
<evidence type="ECO:0000313" key="2">
    <source>
        <dbReference type="EMBL" id="KAG8183947.1"/>
    </source>
</evidence>
<name>A0AAV6UIH9_9ARAC</name>
<proteinExistence type="predicted"/>
<dbReference type="PANTHER" id="PTHR33964">
    <property type="entry name" value="RE45066P-RELATED"/>
    <property type="match status" value="1"/>
</dbReference>
<sequence>MGAVWGFCYVIIALGITCVSGNDCNVSLVSPCYNSLVHYEGLGFPLYGQDDSELDDTCRNINDSFDCVNSFVGSCYNQPECDDECVEMITDIGLFSLNTGLKDLQSELCNLQSAMRETYLENYDCLERNADKYAACHNDSQKSQEYMDSMEDPKESLYARCCYLSWYQDCFTNITRDTCSVNATFFVSFSLHKLIGHISQHLCKDSPALCERPPLPIEDIDEEKPDVIDNDIDNSIEDSYNNSSRLGVSVFQLIYLFGHVIFTKHVFAIK</sequence>